<dbReference type="Gene3D" id="3.40.50.1820">
    <property type="entry name" value="alpha/beta hydrolase"/>
    <property type="match status" value="1"/>
</dbReference>
<evidence type="ECO:0008006" key="3">
    <source>
        <dbReference type="Google" id="ProtNLM"/>
    </source>
</evidence>
<proteinExistence type="predicted"/>
<dbReference type="SUPFAM" id="SSF53474">
    <property type="entry name" value="alpha/beta-Hydrolases"/>
    <property type="match status" value="1"/>
</dbReference>
<name>A0A5N6L4E4_9ROSI</name>
<organism evidence="1 2">
    <name type="scientific">Carpinus fangiana</name>
    <dbReference type="NCBI Taxonomy" id="176857"/>
    <lineage>
        <taxon>Eukaryota</taxon>
        <taxon>Viridiplantae</taxon>
        <taxon>Streptophyta</taxon>
        <taxon>Embryophyta</taxon>
        <taxon>Tracheophyta</taxon>
        <taxon>Spermatophyta</taxon>
        <taxon>Magnoliopsida</taxon>
        <taxon>eudicotyledons</taxon>
        <taxon>Gunneridae</taxon>
        <taxon>Pentapetalae</taxon>
        <taxon>rosids</taxon>
        <taxon>fabids</taxon>
        <taxon>Fagales</taxon>
        <taxon>Betulaceae</taxon>
        <taxon>Carpinus</taxon>
    </lineage>
</organism>
<reference evidence="1 2" key="1">
    <citation type="submission" date="2019-06" db="EMBL/GenBank/DDBJ databases">
        <title>A chromosomal-level reference genome of Carpinus fangiana (Coryloideae, Betulaceae).</title>
        <authorList>
            <person name="Yang X."/>
            <person name="Wang Z."/>
            <person name="Zhang L."/>
            <person name="Hao G."/>
            <person name="Liu J."/>
            <person name="Yang Y."/>
        </authorList>
    </citation>
    <scope>NUCLEOTIDE SEQUENCE [LARGE SCALE GENOMIC DNA]</scope>
    <source>
        <strain evidence="1">Cfa_2016G</strain>
        <tissue evidence="1">Leaf</tissue>
    </source>
</reference>
<dbReference type="PANTHER" id="PTHR11440">
    <property type="entry name" value="LECITHIN-CHOLESTEROL ACYLTRANSFERASE-RELATED"/>
    <property type="match status" value="1"/>
</dbReference>
<evidence type="ECO:0000313" key="1">
    <source>
        <dbReference type="EMBL" id="KAB8754779.1"/>
    </source>
</evidence>
<protein>
    <recommendedName>
        <fullName evidence="3">DUF676 domain-containing protein</fullName>
    </recommendedName>
</protein>
<sequence>MTLMRCARPVAVRALRNRYDVAALRRCLSTAGVLQRALEPRLAEFGRVIETDYANLREKYQAPKNPIILAHGLFGFDELRLAGPMLPGIQYWRGIREALAMRGIEVITASVPPSGSIEERGERLRAIIAEKAAGKSVNIIAHSMGNTNPEDVNVLSLTTIATPHRGSEVADYVLSTIGTLWLPRIYKILEAFGMETGAFSQLSAQYMREVFNPKTIDVKGVKYYSYGAAFQPSLWSMFRQSHAILHRTEGANDGLVSVESSKWGEYKGTLVDVSHLGIINWTNRLRWWVWELTGHQRNFNAIAFYLDICDMLAKEGL</sequence>
<dbReference type="OrthoDB" id="5592486at2759"/>
<dbReference type="AlphaFoldDB" id="A0A5N6L4E4"/>
<keyword evidence="2" id="KW-1185">Reference proteome</keyword>
<dbReference type="InterPro" id="IPR029058">
    <property type="entry name" value="AB_hydrolase_fold"/>
</dbReference>
<dbReference type="EMBL" id="VIBQ01000099">
    <property type="protein sequence ID" value="KAB8754779.1"/>
    <property type="molecule type" value="Genomic_DNA"/>
</dbReference>
<evidence type="ECO:0000313" key="2">
    <source>
        <dbReference type="Proteomes" id="UP000327013"/>
    </source>
</evidence>
<comment type="caution">
    <text evidence="1">The sequence shown here is derived from an EMBL/GenBank/DDBJ whole genome shotgun (WGS) entry which is preliminary data.</text>
</comment>
<gene>
    <name evidence="1" type="ORF">FH972_026567</name>
</gene>
<dbReference type="Proteomes" id="UP000327013">
    <property type="component" value="Unassembled WGS sequence"/>
</dbReference>
<accession>A0A5N6L4E4</accession>